<feature type="domain" description="Histidine kinase" evidence="9">
    <location>
        <begin position="822"/>
        <end position="1043"/>
    </location>
</feature>
<dbReference type="Pfam" id="PF07495">
    <property type="entry name" value="Y_Y_Y"/>
    <property type="match status" value="1"/>
</dbReference>
<dbReference type="RefSeq" id="WP_311664958.1">
    <property type="nucleotide sequence ID" value="NZ_JAVRHT010000037.1"/>
</dbReference>
<protein>
    <recommendedName>
        <fullName evidence="2">histidine kinase</fullName>
        <ecNumber evidence="2">2.7.13.3</ecNumber>
    </recommendedName>
</protein>
<feature type="modified residue" description="4-aspartylphosphate" evidence="5">
    <location>
        <position position="1257"/>
    </location>
</feature>
<dbReference type="Gene3D" id="1.10.287.130">
    <property type="match status" value="1"/>
</dbReference>
<dbReference type="Gene3D" id="3.40.50.2300">
    <property type="match status" value="2"/>
</dbReference>
<dbReference type="CDD" id="cd17546">
    <property type="entry name" value="REC_hyHK_CKI1_RcsC-like"/>
    <property type="match status" value="2"/>
</dbReference>
<dbReference type="Gene3D" id="2.130.10.10">
    <property type="entry name" value="YVTN repeat-like/Quinoprotein amine dehydrogenase"/>
    <property type="match status" value="3"/>
</dbReference>
<dbReference type="InterPro" id="IPR013783">
    <property type="entry name" value="Ig-like_fold"/>
</dbReference>
<evidence type="ECO:0000313" key="11">
    <source>
        <dbReference type="EMBL" id="MDT0632758.1"/>
    </source>
</evidence>
<sequence length="1360" mass="143041">MPHIGLRLLVLAVLAAGLARPAAAQRRHVTSYSVAEGLPQATVYDLAQDQHGRMWFATDGGVARFDGRQFESFTVTDGLPTNHVRSLALDVRGDLWLALGEEGVVRFDGRQFERVPFRGGLRPHAHVVRVIGGAVWAGTEDGVYRRDGRGPLVPVRPAPDSSLGRTTAISAGDDGAVWFATDTGVVRYQRGVLDRPAPLDQPVSDVLEVDGSLWVAAGGKGAIAFDSTFGVEAQYPVEPRGLLGGAESLGLDADGAVWVGTANGPCRLGPPGRPPDCLTPEAGVDDASVHRLQTDYEGGLWIGTHGSGAFRYAGHHAGRDRFLTYTTDHGLTTNSIWATGTARDGVLVGHNRGLNRIGQNGTEELSLSSGAPIQLVTQIVADVTDGLWIGSGSGLLRYRDGVVTRTPGVPSDAYVITVLQRKNGEVWAGADTYGLFVVRGDDAEVLELDTIDPASDRIVSLAEGPDGSVWIASTRDVIAVAPDGSTRAFGAADGVPIGHKFLSVARDGTVWIGTVASDLIRIRPDGTVRRDRLPGRLAGAAIYLIHVDRAGRLWVGTNRGLARVDRPTSDADLGYRFYGAAEGFTPLELNANTFSEDDEGRVWFGTVAGAVRYDPAADVAATTPPRAFVSGLALFRGAGDWAPYAGGAGGDGLPVGLRLPHDQNHVTLQFGAVSYDDPEGVRYQFRLDGFDAGWSPPTAEHTATYANLPPGSYAFSVRAVTSDGRASAPTAPLAFAVLAPWWQHPAARAGGLLLVLGGLVLGARANSRRHQRRRATLEAAVEERTAALEEQKRVLEATNDDLDCAREEALCAARAKAEFLATMSHEIRTPMNGVIGMTGLLLDTDLDEVQRDYLETVRVSGDALLAIINDVLDFSKIEAGGVVLERHPFSVREAVEDALDLVATRASESGVDLAYLLDTSVPDMVEGDATRFRQVLLNFLSNAAKFTHEGSITVAVTAAAAEDGDIELRVGVRDTGIGIPPEVQDRLFSAFTQAESSTTRKYGGSGLGLAISKRLAELMGGAVGLESVPGEGSTFSFSVRVGPSDAPPPVAATEALDGRRVLVVDDNATNRQMAELQLAGTGAAVVLADGGAAALAAVDRARAEGRAFDAVVLDMHMPEMDGVAVAHALREAYAPAAPPPLVMLSSLGDAADDSGLFAVWLTKPARQAQIHRAITRAIEAATPTEVRARPAPPPAAAAPPPLPAAPLRILLAEDNVVNQKVALRLLDRLGYTADVASNGAEAVAAAEAVDYDVVLMDVQMPEVDGLTATCEIRQRLPPERQPYIVAMTANALAGDRETALAAGMDAYLSKPVRREALAETLAGVAETLAEGGAADESSGDGALLVRGPLATPPRPASADA</sequence>
<dbReference type="Pfam" id="PF02518">
    <property type="entry name" value="HATPase_c"/>
    <property type="match status" value="1"/>
</dbReference>
<keyword evidence="12" id="KW-1185">Reference proteome</keyword>
<dbReference type="CDD" id="cd16922">
    <property type="entry name" value="HATPase_EvgS-ArcB-TorS-like"/>
    <property type="match status" value="1"/>
</dbReference>
<keyword evidence="8" id="KW-0732">Signal</keyword>
<dbReference type="SUPFAM" id="SSF63829">
    <property type="entry name" value="Calcium-dependent phosphotriesterase"/>
    <property type="match status" value="2"/>
</dbReference>
<dbReference type="InterPro" id="IPR001789">
    <property type="entry name" value="Sig_transdc_resp-reg_receiver"/>
</dbReference>
<dbReference type="Proteomes" id="UP001267426">
    <property type="component" value="Unassembled WGS sequence"/>
</dbReference>
<feature type="compositionally biased region" description="Pro residues" evidence="7">
    <location>
        <begin position="1350"/>
        <end position="1360"/>
    </location>
</feature>
<dbReference type="Gene3D" id="3.30.565.10">
    <property type="entry name" value="Histidine kinase-like ATPase, C-terminal domain"/>
    <property type="match status" value="1"/>
</dbReference>
<dbReference type="SMART" id="SM00388">
    <property type="entry name" value="HisKA"/>
    <property type="match status" value="1"/>
</dbReference>
<gene>
    <name evidence="11" type="ORF">RM540_13435</name>
</gene>
<dbReference type="InterPro" id="IPR004358">
    <property type="entry name" value="Sig_transdc_His_kin-like_C"/>
</dbReference>
<dbReference type="SUPFAM" id="SSF55874">
    <property type="entry name" value="ATPase domain of HSP90 chaperone/DNA topoisomerase II/histidine kinase"/>
    <property type="match status" value="1"/>
</dbReference>
<keyword evidence="6" id="KW-0175">Coiled coil</keyword>
<evidence type="ECO:0000256" key="2">
    <source>
        <dbReference type="ARBA" id="ARBA00012438"/>
    </source>
</evidence>
<dbReference type="EC" id="2.7.13.3" evidence="2"/>
<reference evidence="11 12" key="1">
    <citation type="submission" date="2023-09" db="EMBL/GenBank/DDBJ databases">
        <authorList>
            <person name="Rey-Velasco X."/>
        </authorList>
    </citation>
    <scope>NUCLEOTIDE SEQUENCE [LARGE SCALE GENOMIC DNA]</scope>
    <source>
        <strain evidence="11 12">F394</strain>
    </source>
</reference>
<dbReference type="PROSITE" id="PS50109">
    <property type="entry name" value="HIS_KIN"/>
    <property type="match status" value="1"/>
</dbReference>
<dbReference type="PROSITE" id="PS50110">
    <property type="entry name" value="RESPONSE_REGULATORY"/>
    <property type="match status" value="2"/>
</dbReference>
<dbReference type="InterPro" id="IPR011110">
    <property type="entry name" value="Reg_prop"/>
</dbReference>
<keyword evidence="4" id="KW-0902">Two-component regulatory system</keyword>
<evidence type="ECO:0000256" key="3">
    <source>
        <dbReference type="ARBA" id="ARBA00022553"/>
    </source>
</evidence>
<evidence type="ECO:0000259" key="9">
    <source>
        <dbReference type="PROSITE" id="PS50109"/>
    </source>
</evidence>
<evidence type="ECO:0000256" key="4">
    <source>
        <dbReference type="ARBA" id="ARBA00023012"/>
    </source>
</evidence>
<feature type="domain" description="Response regulatory" evidence="10">
    <location>
        <begin position="1208"/>
        <end position="1325"/>
    </location>
</feature>
<dbReference type="SUPFAM" id="SSF47384">
    <property type="entry name" value="Homodimeric domain of signal transducing histidine kinase"/>
    <property type="match status" value="1"/>
</dbReference>
<feature type="signal peptide" evidence="8">
    <location>
        <begin position="1"/>
        <end position="24"/>
    </location>
</feature>
<dbReference type="PRINTS" id="PR00344">
    <property type="entry name" value="BCTRLSENSOR"/>
</dbReference>
<dbReference type="InterPro" id="IPR005467">
    <property type="entry name" value="His_kinase_dom"/>
</dbReference>
<dbReference type="Pfam" id="PF00512">
    <property type="entry name" value="HisKA"/>
    <property type="match status" value="1"/>
</dbReference>
<dbReference type="Pfam" id="PF00072">
    <property type="entry name" value="Response_reg"/>
    <property type="match status" value="2"/>
</dbReference>
<keyword evidence="3 5" id="KW-0597">Phosphoprotein</keyword>
<proteinExistence type="predicted"/>
<dbReference type="InterPro" id="IPR011123">
    <property type="entry name" value="Y_Y_Y"/>
</dbReference>
<comment type="catalytic activity">
    <reaction evidence="1">
        <text>ATP + protein L-histidine = ADP + protein N-phospho-L-histidine.</text>
        <dbReference type="EC" id="2.7.13.3"/>
    </reaction>
</comment>
<comment type="caution">
    <text evidence="11">The sequence shown here is derived from an EMBL/GenBank/DDBJ whole genome shotgun (WGS) entry which is preliminary data.</text>
</comment>
<dbReference type="SMART" id="SM00387">
    <property type="entry name" value="HATPase_c"/>
    <property type="match status" value="1"/>
</dbReference>
<feature type="coiled-coil region" evidence="6">
    <location>
        <begin position="778"/>
        <end position="808"/>
    </location>
</feature>
<dbReference type="InterPro" id="IPR015943">
    <property type="entry name" value="WD40/YVTN_repeat-like_dom_sf"/>
</dbReference>
<dbReference type="PANTHER" id="PTHR45339">
    <property type="entry name" value="HYBRID SIGNAL TRANSDUCTION HISTIDINE KINASE J"/>
    <property type="match status" value="1"/>
</dbReference>
<dbReference type="PANTHER" id="PTHR45339:SF1">
    <property type="entry name" value="HYBRID SIGNAL TRANSDUCTION HISTIDINE KINASE J"/>
    <property type="match status" value="1"/>
</dbReference>
<evidence type="ECO:0000256" key="1">
    <source>
        <dbReference type="ARBA" id="ARBA00000085"/>
    </source>
</evidence>
<dbReference type="SUPFAM" id="SSF52172">
    <property type="entry name" value="CheY-like"/>
    <property type="match status" value="2"/>
</dbReference>
<evidence type="ECO:0000256" key="5">
    <source>
        <dbReference type="PROSITE-ProRule" id="PRU00169"/>
    </source>
</evidence>
<dbReference type="InterPro" id="IPR003594">
    <property type="entry name" value="HATPase_dom"/>
</dbReference>
<evidence type="ECO:0000256" key="8">
    <source>
        <dbReference type="SAM" id="SignalP"/>
    </source>
</evidence>
<dbReference type="Gene3D" id="2.60.40.10">
    <property type="entry name" value="Immunoglobulins"/>
    <property type="match status" value="1"/>
</dbReference>
<evidence type="ECO:0000256" key="7">
    <source>
        <dbReference type="SAM" id="MobiDB-lite"/>
    </source>
</evidence>
<name>A0ABU3BTY6_9BACT</name>
<dbReference type="InterPro" id="IPR003661">
    <property type="entry name" value="HisK_dim/P_dom"/>
</dbReference>
<dbReference type="InterPro" id="IPR036097">
    <property type="entry name" value="HisK_dim/P_sf"/>
</dbReference>
<dbReference type="InterPro" id="IPR036890">
    <property type="entry name" value="HATPase_C_sf"/>
</dbReference>
<feature type="modified residue" description="4-aspartylphosphate" evidence="5">
    <location>
        <position position="1114"/>
    </location>
</feature>
<feature type="region of interest" description="Disordered" evidence="7">
    <location>
        <begin position="1331"/>
        <end position="1360"/>
    </location>
</feature>
<dbReference type="EMBL" id="JAVRHT010000037">
    <property type="protein sequence ID" value="MDT0632758.1"/>
    <property type="molecule type" value="Genomic_DNA"/>
</dbReference>
<feature type="domain" description="Response regulatory" evidence="10">
    <location>
        <begin position="1060"/>
        <end position="1178"/>
    </location>
</feature>
<dbReference type="SMART" id="SM00448">
    <property type="entry name" value="REC"/>
    <property type="match status" value="2"/>
</dbReference>
<accession>A0ABU3BTY6</accession>
<feature type="compositionally biased region" description="Low complexity" evidence="7">
    <location>
        <begin position="1331"/>
        <end position="1342"/>
    </location>
</feature>
<evidence type="ECO:0000313" key="12">
    <source>
        <dbReference type="Proteomes" id="UP001267426"/>
    </source>
</evidence>
<feature type="chain" id="PRO_5047415363" description="histidine kinase" evidence="8">
    <location>
        <begin position="25"/>
        <end position="1360"/>
    </location>
</feature>
<evidence type="ECO:0000259" key="10">
    <source>
        <dbReference type="PROSITE" id="PS50110"/>
    </source>
</evidence>
<evidence type="ECO:0000256" key="6">
    <source>
        <dbReference type="SAM" id="Coils"/>
    </source>
</evidence>
<dbReference type="CDD" id="cd00082">
    <property type="entry name" value="HisKA"/>
    <property type="match status" value="1"/>
</dbReference>
<organism evidence="11 12">
    <name type="scientific">Rubrivirga litoralis</name>
    <dbReference type="NCBI Taxonomy" id="3075598"/>
    <lineage>
        <taxon>Bacteria</taxon>
        <taxon>Pseudomonadati</taxon>
        <taxon>Rhodothermota</taxon>
        <taxon>Rhodothermia</taxon>
        <taxon>Rhodothermales</taxon>
        <taxon>Rubricoccaceae</taxon>
        <taxon>Rubrivirga</taxon>
    </lineage>
</organism>
<dbReference type="Pfam" id="PF07494">
    <property type="entry name" value="Reg_prop"/>
    <property type="match status" value="1"/>
</dbReference>
<dbReference type="InterPro" id="IPR011006">
    <property type="entry name" value="CheY-like_superfamily"/>
</dbReference>